<dbReference type="KEGG" id="cprv:CYPRO_0008"/>
<dbReference type="EMBL" id="CP027806">
    <property type="protein sequence ID" value="AXI99297.1"/>
    <property type="molecule type" value="Genomic_DNA"/>
</dbReference>
<evidence type="ECO:0000313" key="1">
    <source>
        <dbReference type="EMBL" id="AXI99297.1"/>
    </source>
</evidence>
<dbReference type="AlphaFoldDB" id="A0A345UFP6"/>
<keyword evidence="2" id="KW-1185">Reference proteome</keyword>
<accession>A0A345UFP6</accession>
<proteinExistence type="predicted"/>
<organism evidence="1 2">
    <name type="scientific">Cyclonatronum proteinivorum</name>
    <dbReference type="NCBI Taxonomy" id="1457365"/>
    <lineage>
        <taxon>Bacteria</taxon>
        <taxon>Pseudomonadati</taxon>
        <taxon>Balneolota</taxon>
        <taxon>Balneolia</taxon>
        <taxon>Balneolales</taxon>
        <taxon>Cyclonatronaceae</taxon>
        <taxon>Cyclonatronum</taxon>
    </lineage>
</organism>
<name>A0A345UFP6_9BACT</name>
<evidence type="ECO:0000313" key="2">
    <source>
        <dbReference type="Proteomes" id="UP000254808"/>
    </source>
</evidence>
<reference evidence="1 2" key="1">
    <citation type="submission" date="2018-03" db="EMBL/GenBank/DDBJ databases">
        <title>Phenotypic and genomic properties of Cyclonatronum proteinivorum gen. nov., sp. nov., a haloalkaliphilic bacteroidete from soda lakes possessing Na+-translocating rhodopsin.</title>
        <authorList>
            <person name="Toshchakov S.V."/>
            <person name="Korzhenkov A."/>
            <person name="Samarov N.I."/>
            <person name="Kublanov I.V."/>
            <person name="Muntyan M.S."/>
            <person name="Sorokin D.Y."/>
        </authorList>
    </citation>
    <scope>NUCLEOTIDE SEQUENCE [LARGE SCALE GENOMIC DNA]</scope>
    <source>
        <strain evidence="1 2">Omega</strain>
    </source>
</reference>
<protein>
    <submittedName>
        <fullName evidence="1">Uncharacterized protein</fullName>
    </submittedName>
</protein>
<gene>
    <name evidence="1" type="ORF">CYPRO_0008</name>
</gene>
<sequence>MRAKAMPVMTLPPLREEFPCGQRKALDIDYHPE</sequence>
<dbReference type="Proteomes" id="UP000254808">
    <property type="component" value="Chromosome"/>
</dbReference>